<dbReference type="EMBL" id="LSRX01000235">
    <property type="protein sequence ID" value="OLQ03490.1"/>
    <property type="molecule type" value="Genomic_DNA"/>
</dbReference>
<evidence type="ECO:0000259" key="3">
    <source>
        <dbReference type="PROSITE" id="PS50103"/>
    </source>
</evidence>
<keyword evidence="1" id="KW-0862">Zinc</keyword>
<sequence>MSLQSVLEAEGLQANIIKGAVGAGWSLSAFKHVVDTSAELEQVLPEIFGEVELSRLQKSQIRAAWAGLWSSSAPSAASTSPATTSDPSSWVESFAPQLTSAKLLEMKQQFTKDYTSEILSPNTMPSLRLISLAAHQESKKEYRWIPWKHRLTEERVNDHGMGISGVQRLLAVHDVALAMVGSAHLARLKAYSNKFVHLLSQRYDPSSGLRAPGILEAQQADCKLWQQIFALVSDKGWKLNDALYEFTEIRGEMASLLQARAKPLQIPRWSDKGNKSKGLGKFLVDAWKGNPGASKGKSEGKDKGPFNGKGASKGASGSWVKDVVINGETKQLCMQWQSAKCSRGANCAFIHACAYPKGDGAACMSKSHNAIGHANTAH</sequence>
<evidence type="ECO:0000256" key="1">
    <source>
        <dbReference type="PROSITE-ProRule" id="PRU00723"/>
    </source>
</evidence>
<proteinExistence type="predicted"/>
<reference evidence="4 5" key="1">
    <citation type="submission" date="2016-02" db="EMBL/GenBank/DDBJ databases">
        <title>Genome analysis of coral dinoflagellate symbionts highlights evolutionary adaptations to a symbiotic lifestyle.</title>
        <authorList>
            <person name="Aranda M."/>
            <person name="Li Y."/>
            <person name="Liew Y.J."/>
            <person name="Baumgarten S."/>
            <person name="Simakov O."/>
            <person name="Wilson M."/>
            <person name="Piel J."/>
            <person name="Ashoor H."/>
            <person name="Bougouffa S."/>
            <person name="Bajic V.B."/>
            <person name="Ryu T."/>
            <person name="Ravasi T."/>
            <person name="Bayer T."/>
            <person name="Micklem G."/>
            <person name="Kim H."/>
            <person name="Bhak J."/>
            <person name="Lajeunesse T.C."/>
            <person name="Voolstra C.R."/>
        </authorList>
    </citation>
    <scope>NUCLEOTIDE SEQUENCE [LARGE SCALE GENOMIC DNA]</scope>
    <source>
        <strain evidence="4 5">CCMP2467</strain>
    </source>
</reference>
<evidence type="ECO:0000313" key="4">
    <source>
        <dbReference type="EMBL" id="OLQ03490.1"/>
    </source>
</evidence>
<evidence type="ECO:0000313" key="5">
    <source>
        <dbReference type="Proteomes" id="UP000186817"/>
    </source>
</evidence>
<organism evidence="4 5">
    <name type="scientific">Symbiodinium microadriaticum</name>
    <name type="common">Dinoflagellate</name>
    <name type="synonym">Zooxanthella microadriatica</name>
    <dbReference type="NCBI Taxonomy" id="2951"/>
    <lineage>
        <taxon>Eukaryota</taxon>
        <taxon>Sar</taxon>
        <taxon>Alveolata</taxon>
        <taxon>Dinophyceae</taxon>
        <taxon>Suessiales</taxon>
        <taxon>Symbiodiniaceae</taxon>
        <taxon>Symbiodinium</taxon>
    </lineage>
</organism>
<evidence type="ECO:0000256" key="2">
    <source>
        <dbReference type="SAM" id="MobiDB-lite"/>
    </source>
</evidence>
<keyword evidence="1" id="KW-0479">Metal-binding</keyword>
<feature type="region of interest" description="Disordered" evidence="2">
    <location>
        <begin position="290"/>
        <end position="316"/>
    </location>
</feature>
<name>A0A1Q9E7U9_SYMMI</name>
<dbReference type="AlphaFoldDB" id="A0A1Q9E7U9"/>
<dbReference type="GO" id="GO:0008270">
    <property type="term" value="F:zinc ion binding"/>
    <property type="evidence" value="ECO:0007669"/>
    <property type="project" value="UniProtKB-KW"/>
</dbReference>
<dbReference type="InterPro" id="IPR000571">
    <property type="entry name" value="Znf_CCCH"/>
</dbReference>
<keyword evidence="5" id="KW-1185">Reference proteome</keyword>
<dbReference type="PROSITE" id="PS50103">
    <property type="entry name" value="ZF_C3H1"/>
    <property type="match status" value="1"/>
</dbReference>
<feature type="domain" description="C3H1-type" evidence="3">
    <location>
        <begin position="327"/>
        <end position="354"/>
    </location>
</feature>
<dbReference type="OrthoDB" id="445465at2759"/>
<keyword evidence="1" id="KW-0863">Zinc-finger</keyword>
<comment type="caution">
    <text evidence="4">The sequence shown here is derived from an EMBL/GenBank/DDBJ whole genome shotgun (WGS) entry which is preliminary data.</text>
</comment>
<gene>
    <name evidence="4" type="ORF">AK812_SmicGene13549</name>
</gene>
<feature type="zinc finger region" description="C3H1-type" evidence="1">
    <location>
        <begin position="327"/>
        <end position="354"/>
    </location>
</feature>
<accession>A0A1Q9E7U9</accession>
<protein>
    <recommendedName>
        <fullName evidence="3">C3H1-type domain-containing protein</fullName>
    </recommendedName>
</protein>
<dbReference type="Proteomes" id="UP000186817">
    <property type="component" value="Unassembled WGS sequence"/>
</dbReference>